<dbReference type="PANTHER" id="PTHR43184">
    <property type="entry name" value="MAJOR FACILITATOR SUPERFAMILY TRANSPORTER 16, ISOFORM B"/>
    <property type="match status" value="1"/>
</dbReference>
<dbReference type="InterPro" id="IPR020846">
    <property type="entry name" value="MFS_dom"/>
</dbReference>
<sequence length="479" mass="53567">MIYVRKDHLIVFVLTFSSYALYHSSRKALSGVKASISEDWIANSTITHHQPLFNDLSSAQNFLGSLDALFMFFYAISLVFWGWLGDRMNPLCVVVFGMVGSAIALTAFGSLPYWLAWYSLPWYLFTWSLFGIVQACGWPNEVTIMANWFPQTNRGAVMGLWSACQPVGNIVGAIIASFTLPMGYQSTFVFNSLIILIGAIVMLVFVKPKPQLVQNPLTVEMPTERRTVISNGIHSVESDEETAELMSPRTSTPRPIRMCEAIFLPSVLPYCLCNACLKFVNYAFFFWLPFYLTFKYQWNEAEANQLSIWYDIGGIFGSILGGMASDRLKHRSPVLVSMLICSVPLLFLYASLGPNTFFHIIGMSLLGFTISGPYNLIVSTISVDLGSQSSLAGNAEAMSTVTGLIDGTGSAGSAFGQLFIPLIQNNFGWNWVFYLFVLMNILSVLCLMRRFLHDLKLIWLSKESAREHRRENEPLLGTN</sequence>
<evidence type="ECO:0000256" key="5">
    <source>
        <dbReference type="ARBA" id="ARBA00022692"/>
    </source>
</evidence>
<feature type="transmembrane region" description="Helical" evidence="8">
    <location>
        <begin position="159"/>
        <end position="182"/>
    </location>
</feature>
<keyword evidence="5 8" id="KW-0812">Transmembrane</keyword>
<evidence type="ECO:0000256" key="3">
    <source>
        <dbReference type="ARBA" id="ARBA00022448"/>
    </source>
</evidence>
<dbReference type="PANTHER" id="PTHR43184:SF2">
    <property type="entry name" value="MAJOR FACILITATOR SUPERFAMILY (MFS) PROFILE DOMAIN-CONTAINING PROTEIN"/>
    <property type="match status" value="1"/>
</dbReference>
<evidence type="ECO:0000313" key="11">
    <source>
        <dbReference type="Proteomes" id="UP000580250"/>
    </source>
</evidence>
<feature type="transmembrane region" description="Helical" evidence="8">
    <location>
        <begin position="62"/>
        <end position="84"/>
    </location>
</feature>
<comment type="subcellular location">
    <subcellularLocation>
        <location evidence="1">Membrane</location>
        <topology evidence="1">Multi-pass membrane protein</topology>
    </subcellularLocation>
</comment>
<evidence type="ECO:0000256" key="6">
    <source>
        <dbReference type="ARBA" id="ARBA00022989"/>
    </source>
</evidence>
<comment type="similarity">
    <text evidence="2">Belongs to the major facilitator superfamily. Organophosphate:Pi antiporter (OPA) (TC 2.A.1.4) family.</text>
</comment>
<proteinExistence type="inferred from homology"/>
<name>A0A6V7U4Y1_MELEN</name>
<organism evidence="10 11">
    <name type="scientific">Meloidogyne enterolobii</name>
    <name type="common">Root-knot nematode worm</name>
    <name type="synonym">Meloidogyne mayaguensis</name>
    <dbReference type="NCBI Taxonomy" id="390850"/>
    <lineage>
        <taxon>Eukaryota</taxon>
        <taxon>Metazoa</taxon>
        <taxon>Ecdysozoa</taxon>
        <taxon>Nematoda</taxon>
        <taxon>Chromadorea</taxon>
        <taxon>Rhabditida</taxon>
        <taxon>Tylenchina</taxon>
        <taxon>Tylenchomorpha</taxon>
        <taxon>Tylenchoidea</taxon>
        <taxon>Meloidogynidae</taxon>
        <taxon>Meloidogyninae</taxon>
        <taxon>Meloidogyne</taxon>
    </lineage>
</organism>
<dbReference type="GO" id="GO:0022857">
    <property type="term" value="F:transmembrane transporter activity"/>
    <property type="evidence" value="ECO:0007669"/>
    <property type="project" value="InterPro"/>
</dbReference>
<dbReference type="InterPro" id="IPR036259">
    <property type="entry name" value="MFS_trans_sf"/>
</dbReference>
<feature type="transmembrane region" description="Helical" evidence="8">
    <location>
        <begin position="332"/>
        <end position="350"/>
    </location>
</feature>
<dbReference type="PROSITE" id="PS50850">
    <property type="entry name" value="MFS"/>
    <property type="match status" value="1"/>
</dbReference>
<evidence type="ECO:0000256" key="8">
    <source>
        <dbReference type="SAM" id="Phobius"/>
    </source>
</evidence>
<gene>
    <name evidence="10" type="ORF">MENT_LOCUS7809</name>
</gene>
<feature type="transmembrane region" description="Helical" evidence="8">
    <location>
        <begin position="267"/>
        <end position="288"/>
    </location>
</feature>
<dbReference type="EMBL" id="CAJEWN010000032">
    <property type="protein sequence ID" value="CAD2144023.1"/>
    <property type="molecule type" value="Genomic_DNA"/>
</dbReference>
<feature type="domain" description="Major facilitator superfamily (MFS) profile" evidence="9">
    <location>
        <begin position="11"/>
        <end position="455"/>
    </location>
</feature>
<keyword evidence="6 8" id="KW-1133">Transmembrane helix</keyword>
<dbReference type="GO" id="GO:0005789">
    <property type="term" value="C:endoplasmic reticulum membrane"/>
    <property type="evidence" value="ECO:0007669"/>
    <property type="project" value="TreeGrafter"/>
</dbReference>
<evidence type="ECO:0000259" key="9">
    <source>
        <dbReference type="PROSITE" id="PS50850"/>
    </source>
</evidence>
<accession>A0A6V7U4Y1</accession>
<feature type="transmembrane region" description="Helical" evidence="8">
    <location>
        <begin position="431"/>
        <end position="452"/>
    </location>
</feature>
<evidence type="ECO:0000256" key="1">
    <source>
        <dbReference type="ARBA" id="ARBA00004141"/>
    </source>
</evidence>
<reference evidence="10 11" key="1">
    <citation type="submission" date="2020-08" db="EMBL/GenBank/DDBJ databases">
        <authorList>
            <person name="Koutsovoulos G."/>
            <person name="Danchin GJ E."/>
        </authorList>
    </citation>
    <scope>NUCLEOTIDE SEQUENCE [LARGE SCALE GENOMIC DNA]</scope>
</reference>
<protein>
    <recommendedName>
        <fullName evidence="9">Major facilitator superfamily (MFS) profile domain-containing protein</fullName>
    </recommendedName>
</protein>
<dbReference type="PIRSF" id="PIRSF002808">
    <property type="entry name" value="Hexose_phosphate_transp"/>
    <property type="match status" value="1"/>
</dbReference>
<dbReference type="InterPro" id="IPR011701">
    <property type="entry name" value="MFS"/>
</dbReference>
<evidence type="ECO:0000256" key="2">
    <source>
        <dbReference type="ARBA" id="ARBA00009598"/>
    </source>
</evidence>
<feature type="transmembrane region" description="Helical" evidence="8">
    <location>
        <begin position="356"/>
        <end position="377"/>
    </location>
</feature>
<evidence type="ECO:0000313" key="10">
    <source>
        <dbReference type="EMBL" id="CAD2144023.1"/>
    </source>
</evidence>
<comment type="caution">
    <text evidence="10">The sequence shown here is derived from an EMBL/GenBank/DDBJ whole genome shotgun (WGS) entry which is preliminary data.</text>
</comment>
<keyword evidence="4" id="KW-0762">Sugar transport</keyword>
<keyword evidence="3" id="KW-0813">Transport</keyword>
<dbReference type="Gene3D" id="1.20.1250.20">
    <property type="entry name" value="MFS general substrate transporter like domains"/>
    <property type="match status" value="2"/>
</dbReference>
<dbReference type="Proteomes" id="UP000580250">
    <property type="component" value="Unassembled WGS sequence"/>
</dbReference>
<dbReference type="OrthoDB" id="3639251at2759"/>
<feature type="transmembrane region" description="Helical" evidence="8">
    <location>
        <begin position="308"/>
        <end position="325"/>
    </location>
</feature>
<dbReference type="SUPFAM" id="SSF103473">
    <property type="entry name" value="MFS general substrate transporter"/>
    <property type="match status" value="1"/>
</dbReference>
<dbReference type="Pfam" id="PF07690">
    <property type="entry name" value="MFS_1"/>
    <property type="match status" value="1"/>
</dbReference>
<dbReference type="InterPro" id="IPR000849">
    <property type="entry name" value="Sugar_P_transporter"/>
</dbReference>
<dbReference type="AlphaFoldDB" id="A0A6V7U4Y1"/>
<evidence type="ECO:0000256" key="4">
    <source>
        <dbReference type="ARBA" id="ARBA00022597"/>
    </source>
</evidence>
<feature type="transmembrane region" description="Helical" evidence="8">
    <location>
        <begin position="188"/>
        <end position="206"/>
    </location>
</feature>
<feature type="transmembrane region" description="Helical" evidence="8">
    <location>
        <begin position="120"/>
        <end position="138"/>
    </location>
</feature>
<evidence type="ECO:0000256" key="7">
    <source>
        <dbReference type="ARBA" id="ARBA00023136"/>
    </source>
</evidence>
<keyword evidence="7 8" id="KW-0472">Membrane</keyword>
<feature type="transmembrane region" description="Helical" evidence="8">
    <location>
        <begin position="91"/>
        <end position="114"/>
    </location>
</feature>